<dbReference type="GeneID" id="14011323"/>
<feature type="compositionally biased region" description="Pro residues" evidence="1">
    <location>
        <begin position="91"/>
        <end position="109"/>
    </location>
</feature>
<feature type="region of interest" description="Disordered" evidence="1">
    <location>
        <begin position="12"/>
        <end position="125"/>
    </location>
</feature>
<gene>
    <name evidence="2" type="ORF">CyHV2_ORF84</name>
</gene>
<dbReference type="KEGG" id="vg:14011323"/>
<evidence type="ECO:0000313" key="3">
    <source>
        <dbReference type="Proteomes" id="UP000101183"/>
    </source>
</evidence>
<organism evidence="2 3">
    <name type="scientific">Cyprinid herpesvirus 2</name>
    <name type="common">CyHV-2</name>
    <dbReference type="NCBI Taxonomy" id="317878"/>
    <lineage>
        <taxon>Viruses</taxon>
        <taxon>Duplodnaviria</taxon>
        <taxon>Heunggongvirae</taxon>
        <taxon>Peploviricota</taxon>
        <taxon>Herviviricetes</taxon>
        <taxon>Herpesvirales</taxon>
        <taxon>Alloherpesviridae</taxon>
        <taxon>Cyvirus</taxon>
        <taxon>Cyvirus cyprinidallo2</taxon>
    </lineage>
</organism>
<feature type="compositionally biased region" description="Polar residues" evidence="1">
    <location>
        <begin position="23"/>
        <end position="35"/>
    </location>
</feature>
<protein>
    <submittedName>
        <fullName evidence="2">Protein ORF84</fullName>
    </submittedName>
</protein>
<dbReference type="RefSeq" id="YP_007003903.1">
    <property type="nucleotide sequence ID" value="NC_019495.1"/>
</dbReference>
<accession>K7PC03</accession>
<evidence type="ECO:0000313" key="2">
    <source>
        <dbReference type="EMBL" id="AFJ20513.1"/>
    </source>
</evidence>
<dbReference type="OrthoDB" id="30272at10239"/>
<evidence type="ECO:0000256" key="1">
    <source>
        <dbReference type="SAM" id="MobiDB-lite"/>
    </source>
</evidence>
<feature type="compositionally biased region" description="Pro residues" evidence="1">
    <location>
        <begin position="69"/>
        <end position="82"/>
    </location>
</feature>
<proteinExistence type="predicted"/>
<keyword evidence="3" id="KW-1185">Reference proteome</keyword>
<reference evidence="2 3" key="1">
    <citation type="journal article" date="2013" name="J. Virol.">
        <title>Comparative genomics of carp herpesviruses.</title>
        <authorList>
            <person name="Davison A.J."/>
            <person name="Kurobe T."/>
            <person name="Gatherer D."/>
            <person name="Cunningham C."/>
            <person name="Korf I."/>
            <person name="Fukuda H."/>
            <person name="Hedrick R.P."/>
            <person name="Waltzek T.B."/>
        </authorList>
    </citation>
    <scope>NUCLEOTIDE SEQUENCE [LARGE SCALE GENOMIC DNA]</scope>
    <source>
        <strain evidence="2">ST-J1</strain>
    </source>
</reference>
<dbReference type="Proteomes" id="UP000101183">
    <property type="component" value="Segment"/>
</dbReference>
<name>K7PC03_CYHV2</name>
<dbReference type="EMBL" id="JQ815364">
    <property type="protein sequence ID" value="AFJ20513.1"/>
    <property type="molecule type" value="Genomic_DNA"/>
</dbReference>
<sequence>MAEMAALNARFNPLNPPLRVTNHLGTNMKGNNMQSRPRKNHHADDEEHAHKRYRSRSPINRGGGGGLPAAPPVQPSNPPSVPLPSLNLPLPSAPPMPVIPLPPSPPLPPLDGGQPDTLPDMSRLPPQPELLEGYDDRIRDKNGLGDLSKIFTDKFVEQMDNCSKIVPAKDLFKPTKRFVEELVESVELKKWDRVDALSRTGKAQNPNGKPAPALTNLIDDQYKEVVNGKWANAECLVSAFVASRKGLSNCCCPYNDYTLINAAAHLDKFDITLRVGVGNPTPYTNNGDMYAKTQVATSTTEAKMVAERNKSSKDLLPSARAIRHIVEYSTILDTVIVKLPDDYNGDLNLDFLYDMQKDSSLFEGLSFINRSYSDMQRLCSYLPVVIHCKQVTELFANRRRTYSDLADNTTDRTIAEDSDSVHQTYATIVSYLGPCIQMVTRAKEFAAKSTNNVKALKSPAQVILASLGGSSADSTLFYDGMAMSNNDPQFLRQLCDATGLKYDLFYWNVDQSTLSEPKLKAAYALAMKVIDVIMQMLLGPLGYKDPLGNPLEASELRNKLVREMHTADAFARAIAKNHHKTIDRIARIKTCTLSDPKKIWTSRNDDLYKHFLEIGNHLGLFNSASKNNTLQFDTGNTVTGETYINMAEKIHNARKSQNWSVFAVCHLQALAAKNKAVFNNLDKVSYLRTDTREHEVILPESAKVQSFIQDVSDLKTKLIF</sequence>